<dbReference type="AlphaFoldDB" id="A0A397TZT3"/>
<proteinExistence type="predicted"/>
<dbReference type="EMBL" id="QKWP01002388">
    <property type="protein sequence ID" value="RIB03525.1"/>
    <property type="molecule type" value="Genomic_DNA"/>
</dbReference>
<evidence type="ECO:0000256" key="1">
    <source>
        <dbReference type="SAM" id="Phobius"/>
    </source>
</evidence>
<evidence type="ECO:0000313" key="3">
    <source>
        <dbReference type="Proteomes" id="UP000266673"/>
    </source>
</evidence>
<comment type="caution">
    <text evidence="2">The sequence shown here is derived from an EMBL/GenBank/DDBJ whole genome shotgun (WGS) entry which is preliminary data.</text>
</comment>
<organism evidence="2 3">
    <name type="scientific">Gigaspora rosea</name>
    <dbReference type="NCBI Taxonomy" id="44941"/>
    <lineage>
        <taxon>Eukaryota</taxon>
        <taxon>Fungi</taxon>
        <taxon>Fungi incertae sedis</taxon>
        <taxon>Mucoromycota</taxon>
        <taxon>Glomeromycotina</taxon>
        <taxon>Glomeromycetes</taxon>
        <taxon>Diversisporales</taxon>
        <taxon>Gigasporaceae</taxon>
        <taxon>Gigaspora</taxon>
    </lineage>
</organism>
<dbReference type="OrthoDB" id="2441469at2759"/>
<evidence type="ECO:0000313" key="2">
    <source>
        <dbReference type="EMBL" id="RIB03525.1"/>
    </source>
</evidence>
<dbReference type="Proteomes" id="UP000266673">
    <property type="component" value="Unassembled WGS sequence"/>
</dbReference>
<keyword evidence="1" id="KW-0812">Transmembrane</keyword>
<gene>
    <name evidence="2" type="ORF">C2G38_2224827</name>
</gene>
<reference evidence="2 3" key="1">
    <citation type="submission" date="2018-06" db="EMBL/GenBank/DDBJ databases">
        <title>Comparative genomics reveals the genomic features of Rhizophagus irregularis, R. cerebriforme, R. diaphanum and Gigaspora rosea, and their symbiotic lifestyle signature.</title>
        <authorList>
            <person name="Morin E."/>
            <person name="San Clemente H."/>
            <person name="Chen E.C.H."/>
            <person name="De La Providencia I."/>
            <person name="Hainaut M."/>
            <person name="Kuo A."/>
            <person name="Kohler A."/>
            <person name="Murat C."/>
            <person name="Tang N."/>
            <person name="Roy S."/>
            <person name="Loubradou J."/>
            <person name="Henrissat B."/>
            <person name="Grigoriev I.V."/>
            <person name="Corradi N."/>
            <person name="Roux C."/>
            <person name="Martin F.M."/>
        </authorList>
    </citation>
    <scope>NUCLEOTIDE SEQUENCE [LARGE SCALE GENOMIC DNA]</scope>
    <source>
        <strain evidence="2 3">DAOM 194757</strain>
    </source>
</reference>
<accession>A0A397TZT3</accession>
<keyword evidence="1" id="KW-1133">Transmembrane helix</keyword>
<protein>
    <submittedName>
        <fullName evidence="2">Uncharacterized protein</fullName>
    </submittedName>
</protein>
<feature type="transmembrane region" description="Helical" evidence="1">
    <location>
        <begin position="50"/>
        <end position="69"/>
    </location>
</feature>
<keyword evidence="3" id="KW-1185">Reference proteome</keyword>
<name>A0A397TZT3_9GLOM</name>
<keyword evidence="1" id="KW-0472">Membrane</keyword>
<sequence>MGFQPNYDIKPYLTSIKATSRMQYNSPWISLQPDFDITTIEIEQSLLGGAWSLAAIAYKLLLVHFLLLIRNFTIDKNRSRFDFYPIDKTFIDIKLLKGISTS</sequence>